<reference evidence="3" key="1">
    <citation type="submission" date="2011-08" db="EMBL/GenBank/DDBJ databases">
        <authorList>
            <person name="Rombauts S."/>
        </authorList>
    </citation>
    <scope>NUCLEOTIDE SEQUENCE</scope>
    <source>
        <strain evidence="3">London</strain>
    </source>
</reference>
<feature type="transmembrane region" description="Helical" evidence="1">
    <location>
        <begin position="410"/>
        <end position="433"/>
    </location>
</feature>
<evidence type="ECO:0000256" key="1">
    <source>
        <dbReference type="SAM" id="Phobius"/>
    </source>
</evidence>
<proteinExistence type="predicted"/>
<feature type="transmembrane region" description="Helical" evidence="1">
    <location>
        <begin position="68"/>
        <end position="91"/>
    </location>
</feature>
<dbReference type="HOGENOM" id="CLU_630604_0_0_1"/>
<dbReference type="AlphaFoldDB" id="T1K0T2"/>
<keyword evidence="1" id="KW-0812">Transmembrane</keyword>
<keyword evidence="1" id="KW-0472">Membrane</keyword>
<reference evidence="2" key="2">
    <citation type="submission" date="2015-06" db="UniProtKB">
        <authorList>
            <consortium name="EnsemblMetazoa"/>
        </authorList>
    </citation>
    <scope>IDENTIFICATION</scope>
</reference>
<dbReference type="EnsemblMetazoa" id="tetur03g08930.1">
    <property type="protein sequence ID" value="tetur03g08930.1"/>
    <property type="gene ID" value="tetur03g08930"/>
</dbReference>
<keyword evidence="3" id="KW-1185">Reference proteome</keyword>
<evidence type="ECO:0008006" key="4">
    <source>
        <dbReference type="Google" id="ProtNLM"/>
    </source>
</evidence>
<dbReference type="Proteomes" id="UP000015104">
    <property type="component" value="Unassembled WGS sequence"/>
</dbReference>
<organism evidence="2 3">
    <name type="scientific">Tetranychus urticae</name>
    <name type="common">Two-spotted spider mite</name>
    <dbReference type="NCBI Taxonomy" id="32264"/>
    <lineage>
        <taxon>Eukaryota</taxon>
        <taxon>Metazoa</taxon>
        <taxon>Ecdysozoa</taxon>
        <taxon>Arthropoda</taxon>
        <taxon>Chelicerata</taxon>
        <taxon>Arachnida</taxon>
        <taxon>Acari</taxon>
        <taxon>Acariformes</taxon>
        <taxon>Trombidiformes</taxon>
        <taxon>Prostigmata</taxon>
        <taxon>Eleutherengona</taxon>
        <taxon>Raphignathae</taxon>
        <taxon>Tetranychoidea</taxon>
        <taxon>Tetranychidae</taxon>
        <taxon>Tetranychus</taxon>
    </lineage>
</organism>
<name>T1K0T2_TETUR</name>
<sequence length="436" mass="49774">MGRLTAINIKKSKIISKLFYAIIGWPQIDIAHDEAVEAIERFMFIGKLLLIHQPHPDEDRPVPPTKGFTYLSITIDLFILTIIIELLCAICTDDLITLAYLGDIFVGMNNEYALRMLCLCGAFCLGAFRAVSCYLARNGSLDWAKVIDRAMIYGWKPEVLNMKQEDCLKWRQISVFMSRQIVGTSVVSALVWLTCLTYSTYNCETFYLALKRPLILTCFLFRQIITLFSIIVVVPQVAWFSFLFIISVAYLIYRSNSVYIDLQKSLQFESLPVSVITKLCTKNISLLNEFEFINRGMSYVSYCGYTFVSVAGQVAMLYSYLGLFGMPLADLGLGIIGFNTVFQIGVISFLAAKSVSKIGLSYSHYHRIYQNNYNIEPRLKLKLLYNLDRLSSPYVGFWIGESFLMDNYSFITYLLETCSNMMLIIVTMPALIWKDQ</sequence>
<evidence type="ECO:0000313" key="3">
    <source>
        <dbReference type="Proteomes" id="UP000015104"/>
    </source>
</evidence>
<evidence type="ECO:0000313" key="2">
    <source>
        <dbReference type="EnsemblMetazoa" id="tetur03g08930.1"/>
    </source>
</evidence>
<dbReference type="EMBL" id="CAEY01001145">
    <property type="status" value="NOT_ANNOTATED_CDS"/>
    <property type="molecule type" value="Genomic_DNA"/>
</dbReference>
<keyword evidence="1" id="KW-1133">Transmembrane helix</keyword>
<feature type="transmembrane region" description="Helical" evidence="1">
    <location>
        <begin position="299"/>
        <end position="321"/>
    </location>
</feature>
<accession>T1K0T2</accession>
<protein>
    <recommendedName>
        <fullName evidence="4">Gustatory receptor</fullName>
    </recommendedName>
</protein>
<feature type="transmembrane region" description="Helical" evidence="1">
    <location>
        <begin position="112"/>
        <end position="131"/>
    </location>
</feature>
<feature type="transmembrane region" description="Helical" evidence="1">
    <location>
        <begin position="333"/>
        <end position="352"/>
    </location>
</feature>
<feature type="transmembrane region" description="Helical" evidence="1">
    <location>
        <begin position="181"/>
        <end position="201"/>
    </location>
</feature>